<gene>
    <name evidence="1" type="ORF">SDC9_167588</name>
</gene>
<proteinExistence type="predicted"/>
<evidence type="ECO:0000313" key="1">
    <source>
        <dbReference type="EMBL" id="MPN20210.1"/>
    </source>
</evidence>
<dbReference type="EMBL" id="VSSQ01067903">
    <property type="protein sequence ID" value="MPN20210.1"/>
    <property type="molecule type" value="Genomic_DNA"/>
</dbReference>
<organism evidence="1">
    <name type="scientific">bioreactor metagenome</name>
    <dbReference type="NCBI Taxonomy" id="1076179"/>
    <lineage>
        <taxon>unclassified sequences</taxon>
        <taxon>metagenomes</taxon>
        <taxon>ecological metagenomes</taxon>
    </lineage>
</organism>
<reference evidence="1" key="1">
    <citation type="submission" date="2019-08" db="EMBL/GenBank/DDBJ databases">
        <authorList>
            <person name="Kucharzyk K."/>
            <person name="Murdoch R.W."/>
            <person name="Higgins S."/>
            <person name="Loffler F."/>
        </authorList>
    </citation>
    <scope>NUCLEOTIDE SEQUENCE</scope>
</reference>
<comment type="caution">
    <text evidence="1">The sequence shown here is derived from an EMBL/GenBank/DDBJ whole genome shotgun (WGS) entry which is preliminary data.</text>
</comment>
<protein>
    <submittedName>
        <fullName evidence="1">Uncharacterized protein</fullName>
    </submittedName>
</protein>
<dbReference type="AlphaFoldDB" id="A0A645G2T3"/>
<sequence length="72" mass="7694">MAGEAFGSILEIDVVGIADFAQVRRPVAFGVVEVTLESERVRRGYVALPAPEQVATGYFLACSGQHVVGWAE</sequence>
<accession>A0A645G2T3</accession>
<name>A0A645G2T3_9ZZZZ</name>